<proteinExistence type="predicted"/>
<dbReference type="OrthoDB" id="3265672at2759"/>
<feature type="non-terminal residue" evidence="1">
    <location>
        <position position="1"/>
    </location>
</feature>
<sequence length="116" mass="13125">AQAFNYSTVKDFFEKLRTLLEEHNIPWENIYNMDKKGIQLGGGRKSNGWEFFFSCNDRWHYHIKGGSLELDLTSVTVIKCVCVDGLSLLPGFVFTGSSIGKESTEVDPHIVYISVC</sequence>
<dbReference type="HOGENOM" id="CLU_2062450_0_0_1"/>
<reference evidence="2" key="2">
    <citation type="submission" date="2015-01" db="EMBL/GenBank/DDBJ databases">
        <title>Evolutionary Origins and Diversification of the Mycorrhizal Mutualists.</title>
        <authorList>
            <consortium name="DOE Joint Genome Institute"/>
            <consortium name="Mycorrhizal Genomics Consortium"/>
            <person name="Kohler A."/>
            <person name="Kuo A."/>
            <person name="Nagy L.G."/>
            <person name="Floudas D."/>
            <person name="Copeland A."/>
            <person name="Barry K.W."/>
            <person name="Cichocki N."/>
            <person name="Veneault-Fourrey C."/>
            <person name="LaButti K."/>
            <person name="Lindquist E.A."/>
            <person name="Lipzen A."/>
            <person name="Lundell T."/>
            <person name="Morin E."/>
            <person name="Murat C."/>
            <person name="Riley R."/>
            <person name="Ohm R."/>
            <person name="Sun H."/>
            <person name="Tunlid A."/>
            <person name="Henrissat B."/>
            <person name="Grigoriev I.V."/>
            <person name="Hibbett D.S."/>
            <person name="Martin F."/>
        </authorList>
    </citation>
    <scope>NUCLEOTIDE SEQUENCE [LARGE SCALE GENOMIC DNA]</scope>
    <source>
        <strain evidence="2">Ve08.2h10</strain>
    </source>
</reference>
<reference evidence="1 2" key="1">
    <citation type="submission" date="2014-04" db="EMBL/GenBank/DDBJ databases">
        <authorList>
            <consortium name="DOE Joint Genome Institute"/>
            <person name="Kuo A."/>
            <person name="Kohler A."/>
            <person name="Jargeat P."/>
            <person name="Nagy L.G."/>
            <person name="Floudas D."/>
            <person name="Copeland A."/>
            <person name="Barry K.W."/>
            <person name="Cichocki N."/>
            <person name="Veneault-Fourrey C."/>
            <person name="LaButti K."/>
            <person name="Lindquist E.A."/>
            <person name="Lipzen A."/>
            <person name="Lundell T."/>
            <person name="Morin E."/>
            <person name="Murat C."/>
            <person name="Sun H."/>
            <person name="Tunlid A."/>
            <person name="Henrissat B."/>
            <person name="Grigoriev I.V."/>
            <person name="Hibbett D.S."/>
            <person name="Martin F."/>
            <person name="Nordberg H.P."/>
            <person name="Cantor M.N."/>
            <person name="Hua S.X."/>
        </authorList>
    </citation>
    <scope>NUCLEOTIDE SEQUENCE [LARGE SCALE GENOMIC DNA]</scope>
    <source>
        <strain evidence="1 2">Ve08.2h10</strain>
    </source>
</reference>
<dbReference type="AlphaFoldDB" id="A0A0D0DU27"/>
<dbReference type="EMBL" id="KN825291">
    <property type="protein sequence ID" value="KIK92326.1"/>
    <property type="molecule type" value="Genomic_DNA"/>
</dbReference>
<evidence type="ECO:0000313" key="1">
    <source>
        <dbReference type="EMBL" id="KIK92326.1"/>
    </source>
</evidence>
<accession>A0A0D0DU27</accession>
<gene>
    <name evidence="1" type="ORF">PAXRUDRAFT_147597</name>
</gene>
<dbReference type="InParanoid" id="A0A0D0DU27"/>
<name>A0A0D0DU27_9AGAM</name>
<protein>
    <submittedName>
        <fullName evidence="1">Uncharacterized protein</fullName>
    </submittedName>
</protein>
<evidence type="ECO:0000313" key="2">
    <source>
        <dbReference type="Proteomes" id="UP000054538"/>
    </source>
</evidence>
<keyword evidence="2" id="KW-1185">Reference proteome</keyword>
<dbReference type="Proteomes" id="UP000054538">
    <property type="component" value="Unassembled WGS sequence"/>
</dbReference>
<organism evidence="1 2">
    <name type="scientific">Paxillus rubicundulus Ve08.2h10</name>
    <dbReference type="NCBI Taxonomy" id="930991"/>
    <lineage>
        <taxon>Eukaryota</taxon>
        <taxon>Fungi</taxon>
        <taxon>Dikarya</taxon>
        <taxon>Basidiomycota</taxon>
        <taxon>Agaricomycotina</taxon>
        <taxon>Agaricomycetes</taxon>
        <taxon>Agaricomycetidae</taxon>
        <taxon>Boletales</taxon>
        <taxon>Paxilineae</taxon>
        <taxon>Paxillaceae</taxon>
        <taxon>Paxillus</taxon>
    </lineage>
</organism>